<feature type="domain" description="DUF4143" evidence="2">
    <location>
        <begin position="205"/>
        <end position="363"/>
    </location>
</feature>
<dbReference type="Pfam" id="PF13173">
    <property type="entry name" value="AAA_14"/>
    <property type="match status" value="1"/>
</dbReference>
<feature type="domain" description="AAA" evidence="1">
    <location>
        <begin position="22"/>
        <end position="141"/>
    </location>
</feature>
<dbReference type="Proteomes" id="UP000824037">
    <property type="component" value="Unassembled WGS sequence"/>
</dbReference>
<name>A0A9D2EBZ6_9MICO</name>
<accession>A0A9D2EBZ6</accession>
<dbReference type="InterPro" id="IPR041682">
    <property type="entry name" value="AAA_14"/>
</dbReference>
<dbReference type="AlphaFoldDB" id="A0A9D2EBZ6"/>
<dbReference type="InterPro" id="IPR027417">
    <property type="entry name" value="P-loop_NTPase"/>
</dbReference>
<comment type="caution">
    <text evidence="3">The sequence shown here is derived from an EMBL/GenBank/DDBJ whole genome shotgun (WGS) entry which is preliminary data.</text>
</comment>
<dbReference type="EMBL" id="DXBY01000048">
    <property type="protein sequence ID" value="HIZ34585.1"/>
    <property type="molecule type" value="Genomic_DNA"/>
</dbReference>
<keyword evidence="3" id="KW-0547">Nucleotide-binding</keyword>
<reference evidence="3" key="1">
    <citation type="journal article" date="2021" name="PeerJ">
        <title>Extensive microbial diversity within the chicken gut microbiome revealed by metagenomics and culture.</title>
        <authorList>
            <person name="Gilroy R."/>
            <person name="Ravi A."/>
            <person name="Getino M."/>
            <person name="Pursley I."/>
            <person name="Horton D.L."/>
            <person name="Alikhan N.F."/>
            <person name="Baker D."/>
            <person name="Gharbi K."/>
            <person name="Hall N."/>
            <person name="Watson M."/>
            <person name="Adriaenssens E.M."/>
            <person name="Foster-Nyarko E."/>
            <person name="Jarju S."/>
            <person name="Secka A."/>
            <person name="Antonio M."/>
            <person name="Oren A."/>
            <person name="Chaudhuri R.R."/>
            <person name="La Ragione R."/>
            <person name="Hildebrand F."/>
            <person name="Pallen M.J."/>
        </authorList>
    </citation>
    <scope>NUCLEOTIDE SEQUENCE</scope>
    <source>
        <strain evidence="3">ChiGjej4B4-7305</strain>
    </source>
</reference>
<dbReference type="InterPro" id="IPR025420">
    <property type="entry name" value="DUF4143"/>
</dbReference>
<dbReference type="GO" id="GO:0005524">
    <property type="term" value="F:ATP binding"/>
    <property type="evidence" value="ECO:0007669"/>
    <property type="project" value="UniProtKB-KW"/>
</dbReference>
<sequence>MAATETLDRYLLPRVTEALTDTRIVVIQGARQVGKSTLAESIVAERDALLVTLDDPEVRSFAAFDPTGFVDQYPEGLLVIDEIQRTPDLVVSIKAAVDRDKRPGRFLVTGSANLLDLTSTHESLAGRAESLALHSFSQGELASHPGSFVDAAFSGVRPLRYRSDLSRHEYMERACAGGYPEALSRASSRRRQDWYATYLTQIINRDAADVSGLQRLADLPRLLRLIAARSGSTMVWTALANDAGIPRRTLDPYIRLLETLFLIHVLPAWASNLTTREVKQPKIFPLDSGLTASLLGLTPAALGPTNVAAGGLLECFVVGEVRRQLGWSEQRAALYHYRDSRGLEVDLILEAPDASVVAIEVKAAATVQRKDVAGLLALRDRLGDRFVGGYVLHTGERAHSLGDRLTALPIDALWSL</sequence>
<dbReference type="PANTHER" id="PTHR43566">
    <property type="entry name" value="CONSERVED PROTEIN"/>
    <property type="match status" value="1"/>
</dbReference>
<dbReference type="PANTHER" id="PTHR43566:SF2">
    <property type="entry name" value="DUF4143 DOMAIN-CONTAINING PROTEIN"/>
    <property type="match status" value="1"/>
</dbReference>
<gene>
    <name evidence="3" type="ORF">H9815_02315</name>
</gene>
<organism evidence="3 4">
    <name type="scientific">Candidatus Ruania gallistercoris</name>
    <dbReference type="NCBI Taxonomy" id="2838746"/>
    <lineage>
        <taxon>Bacteria</taxon>
        <taxon>Bacillati</taxon>
        <taxon>Actinomycetota</taxon>
        <taxon>Actinomycetes</taxon>
        <taxon>Micrococcales</taxon>
        <taxon>Ruaniaceae</taxon>
        <taxon>Ruania</taxon>
    </lineage>
</organism>
<evidence type="ECO:0000313" key="4">
    <source>
        <dbReference type="Proteomes" id="UP000824037"/>
    </source>
</evidence>
<evidence type="ECO:0000313" key="3">
    <source>
        <dbReference type="EMBL" id="HIZ34585.1"/>
    </source>
</evidence>
<evidence type="ECO:0000259" key="1">
    <source>
        <dbReference type="Pfam" id="PF13173"/>
    </source>
</evidence>
<proteinExistence type="predicted"/>
<reference evidence="3" key="2">
    <citation type="submission" date="2021-04" db="EMBL/GenBank/DDBJ databases">
        <authorList>
            <person name="Gilroy R."/>
        </authorList>
    </citation>
    <scope>NUCLEOTIDE SEQUENCE</scope>
    <source>
        <strain evidence="3">ChiGjej4B4-7305</strain>
    </source>
</reference>
<evidence type="ECO:0000259" key="2">
    <source>
        <dbReference type="Pfam" id="PF13635"/>
    </source>
</evidence>
<protein>
    <submittedName>
        <fullName evidence="3">ATP-binding protein</fullName>
    </submittedName>
</protein>
<keyword evidence="3" id="KW-0067">ATP-binding</keyword>
<dbReference type="Pfam" id="PF13635">
    <property type="entry name" value="DUF4143"/>
    <property type="match status" value="1"/>
</dbReference>
<dbReference type="SUPFAM" id="SSF52540">
    <property type="entry name" value="P-loop containing nucleoside triphosphate hydrolases"/>
    <property type="match status" value="1"/>
</dbReference>